<feature type="transmembrane region" description="Helical" evidence="6">
    <location>
        <begin position="323"/>
        <end position="344"/>
    </location>
</feature>
<reference evidence="7" key="1">
    <citation type="journal article" date="2020" name="J. Eukaryot. Microbiol.">
        <title>De novo Sequencing, Assembly and Annotation of the Transcriptome for the Free-Living Testate Amoeba Arcella intermedia.</title>
        <authorList>
            <person name="Ribeiro G.M."/>
            <person name="Porfirio-Sousa A.L."/>
            <person name="Maurer-Alcala X.X."/>
            <person name="Katz L.A."/>
            <person name="Lahr D.J.G."/>
        </authorList>
    </citation>
    <scope>NUCLEOTIDE SEQUENCE</scope>
</reference>
<name>A0A6B2L7B8_9EUKA</name>
<dbReference type="EMBL" id="GIBP01003933">
    <property type="protein sequence ID" value="NDV32902.1"/>
    <property type="molecule type" value="Transcribed_RNA"/>
</dbReference>
<dbReference type="GO" id="GO:0016020">
    <property type="term" value="C:membrane"/>
    <property type="evidence" value="ECO:0007669"/>
    <property type="project" value="UniProtKB-SubCell"/>
</dbReference>
<feature type="transmembrane region" description="Helical" evidence="6">
    <location>
        <begin position="36"/>
        <end position="56"/>
    </location>
</feature>
<dbReference type="PANTHER" id="PTHR10414:SF37">
    <property type="entry name" value="BB IN A BOXCAR, ISOFORM C"/>
    <property type="match status" value="1"/>
</dbReference>
<feature type="transmembrane region" description="Helical" evidence="6">
    <location>
        <begin position="68"/>
        <end position="86"/>
    </location>
</feature>
<dbReference type="InterPro" id="IPR048254">
    <property type="entry name" value="CDP_ALCOHOL_P_TRANSF_CS"/>
</dbReference>
<comment type="similarity">
    <text evidence="2 5">Belongs to the CDP-alcohol phosphatidyltransferase class-I family.</text>
</comment>
<dbReference type="InterPro" id="IPR014472">
    <property type="entry name" value="CHOPT"/>
</dbReference>
<comment type="subcellular location">
    <subcellularLocation>
        <location evidence="1">Membrane</location>
    </subcellularLocation>
</comment>
<protein>
    <submittedName>
        <fullName evidence="7">Uncharacterized protein</fullName>
    </submittedName>
</protein>
<feature type="transmembrane region" description="Helical" evidence="6">
    <location>
        <begin position="266"/>
        <end position="285"/>
    </location>
</feature>
<organism evidence="7">
    <name type="scientific">Arcella intermedia</name>
    <dbReference type="NCBI Taxonomy" id="1963864"/>
    <lineage>
        <taxon>Eukaryota</taxon>
        <taxon>Amoebozoa</taxon>
        <taxon>Tubulinea</taxon>
        <taxon>Elardia</taxon>
        <taxon>Arcellinida</taxon>
        <taxon>Sphaerothecina</taxon>
        <taxon>Arcellidae</taxon>
        <taxon>Arcella</taxon>
    </lineage>
</organism>
<dbReference type="GO" id="GO:0008654">
    <property type="term" value="P:phospholipid biosynthetic process"/>
    <property type="evidence" value="ECO:0007669"/>
    <property type="project" value="InterPro"/>
</dbReference>
<feature type="transmembrane region" description="Helical" evidence="6">
    <location>
        <begin position="297"/>
        <end position="317"/>
    </location>
</feature>
<evidence type="ECO:0000256" key="2">
    <source>
        <dbReference type="ARBA" id="ARBA00010441"/>
    </source>
</evidence>
<keyword evidence="3 5" id="KW-0808">Transferase</keyword>
<feature type="transmembrane region" description="Helical" evidence="6">
    <location>
        <begin position="203"/>
        <end position="229"/>
    </location>
</feature>
<proteinExistence type="inferred from homology"/>
<dbReference type="GO" id="GO:0016780">
    <property type="term" value="F:phosphotransferase activity, for other substituted phosphate groups"/>
    <property type="evidence" value="ECO:0007669"/>
    <property type="project" value="InterPro"/>
</dbReference>
<feature type="transmembrane region" description="Helical" evidence="6">
    <location>
        <begin position="133"/>
        <end position="151"/>
    </location>
</feature>
<evidence type="ECO:0000256" key="6">
    <source>
        <dbReference type="SAM" id="Phobius"/>
    </source>
</evidence>
<keyword evidence="4 6" id="KW-0472">Membrane</keyword>
<evidence type="ECO:0000256" key="5">
    <source>
        <dbReference type="RuleBase" id="RU003750"/>
    </source>
</evidence>
<dbReference type="Pfam" id="PF01066">
    <property type="entry name" value="CDP-OH_P_transf"/>
    <property type="match status" value="1"/>
</dbReference>
<sequence length="363" mass="41344">MAGLKLYAYASKDRSIFANYVMQPFWNWSIKFVPKWIAPNLITLTGFFFILLSYFLTLSYAPTLSESLPRWLYLLNAVGLFIYQLLDALDGKQARRTKSSSPLGELFDHGCDALTTVFLSLVTATALKVGSGPLIYLNVVGLMGTFFLTAWDTYFNGILDLWYINVTEAQFFGMIIQLLPFAYGPNFFLTTVQIGAYTLTLGQLMLIPSTLTTLFFCVSSINNVFTYCLRTNSKFSTPVSYLFPILFVTILYSLWCYNSPHLLHDYVHPFCVCLGFIYSNLVGRMVTARVCRMPYDIYYIVMAPLPIGILLSFLGLSKLEVTFLYLYCAFSVVSYLHFGVCLIFEMTAYLQIKCFRIPPVKEE</sequence>
<evidence type="ECO:0000256" key="1">
    <source>
        <dbReference type="ARBA" id="ARBA00004370"/>
    </source>
</evidence>
<keyword evidence="6" id="KW-0812">Transmembrane</keyword>
<accession>A0A6B2L7B8</accession>
<dbReference type="PROSITE" id="PS00379">
    <property type="entry name" value="CDP_ALCOHOL_P_TRANSF"/>
    <property type="match status" value="1"/>
</dbReference>
<keyword evidence="6" id="KW-1133">Transmembrane helix</keyword>
<dbReference type="InterPro" id="IPR000462">
    <property type="entry name" value="CDP-OH_P_trans"/>
</dbReference>
<dbReference type="Gene3D" id="1.20.120.1760">
    <property type="match status" value="1"/>
</dbReference>
<dbReference type="PANTHER" id="PTHR10414">
    <property type="entry name" value="ETHANOLAMINEPHOSPHOTRANSFERASE"/>
    <property type="match status" value="1"/>
</dbReference>
<dbReference type="AlphaFoldDB" id="A0A6B2L7B8"/>
<feature type="transmembrane region" description="Helical" evidence="6">
    <location>
        <begin position="163"/>
        <end position="183"/>
    </location>
</feature>
<evidence type="ECO:0000256" key="4">
    <source>
        <dbReference type="ARBA" id="ARBA00023136"/>
    </source>
</evidence>
<dbReference type="InterPro" id="IPR043130">
    <property type="entry name" value="CDP-OH_PTrfase_TM_dom"/>
</dbReference>
<feature type="transmembrane region" description="Helical" evidence="6">
    <location>
        <begin position="241"/>
        <end position="260"/>
    </location>
</feature>
<evidence type="ECO:0000313" key="7">
    <source>
        <dbReference type="EMBL" id="NDV32902.1"/>
    </source>
</evidence>
<dbReference type="PIRSF" id="PIRSF015665">
    <property type="entry name" value="CHOPT"/>
    <property type="match status" value="1"/>
</dbReference>
<evidence type="ECO:0000256" key="3">
    <source>
        <dbReference type="ARBA" id="ARBA00022679"/>
    </source>
</evidence>